<sequence length="329" mass="35965">MLFRNRPSTTGVDPNDEHRDFKLLEAVVVDAFAEQKKARRWGIVFKTLTFAYLFVVLMLFVAGAQQSGVVNVTEDHTAVVMVRGAIAGDKEASAPRINAALRAAFENEHAKAIVLAVNSPGGSPVQSAYVYDEIMRLKKEYPDKKVYAVIEDIGASGAYYISAAADEIYANRSSLVGSIGVIASGFGFTGTMEKLGVERRVYTSGENKAFLDPFSPANEQHEEFWEGVLAEVHVQFMDAVKAGRGDRLKDNDTVFSGLIWNGERALEMGLIDGLGSARDVARDVIKYEKLVDYTRRKSPLQELMNSFGVSVGEGIARSVGIDNSIAPLR</sequence>
<dbReference type="Pfam" id="PF01343">
    <property type="entry name" value="Peptidase_S49"/>
    <property type="match status" value="1"/>
</dbReference>
<keyword evidence="2" id="KW-0645">Protease</keyword>
<keyword evidence="4" id="KW-0720">Serine protease</keyword>
<keyword evidence="5" id="KW-1133">Transmembrane helix</keyword>
<evidence type="ECO:0000256" key="4">
    <source>
        <dbReference type="ARBA" id="ARBA00022825"/>
    </source>
</evidence>
<evidence type="ECO:0000259" key="6">
    <source>
        <dbReference type="Pfam" id="PF01343"/>
    </source>
</evidence>
<evidence type="ECO:0000256" key="1">
    <source>
        <dbReference type="ARBA" id="ARBA00008683"/>
    </source>
</evidence>
<feature type="transmembrane region" description="Helical" evidence="5">
    <location>
        <begin position="43"/>
        <end position="64"/>
    </location>
</feature>
<evidence type="ECO:0000256" key="5">
    <source>
        <dbReference type="SAM" id="Phobius"/>
    </source>
</evidence>
<feature type="domain" description="Peptidase S49" evidence="6">
    <location>
        <begin position="143"/>
        <end position="284"/>
    </location>
</feature>
<dbReference type="Gene3D" id="3.90.226.10">
    <property type="entry name" value="2-enoyl-CoA Hydratase, Chain A, domain 1"/>
    <property type="match status" value="1"/>
</dbReference>
<dbReference type="InterPro" id="IPR029045">
    <property type="entry name" value="ClpP/crotonase-like_dom_sf"/>
</dbReference>
<keyword evidence="5" id="KW-0472">Membrane</keyword>
<dbReference type="EC" id="3.4.21.-" evidence="7"/>
<proteinExistence type="inferred from homology"/>
<comment type="similarity">
    <text evidence="1">Belongs to the peptidase S49 family.</text>
</comment>
<dbReference type="SUPFAM" id="SSF52096">
    <property type="entry name" value="ClpP/crotonase"/>
    <property type="match status" value="1"/>
</dbReference>
<name>A0AAW7X486_9GAMM</name>
<dbReference type="InterPro" id="IPR002142">
    <property type="entry name" value="Peptidase_S49"/>
</dbReference>
<dbReference type="InterPro" id="IPR047272">
    <property type="entry name" value="S49_SppA_C"/>
</dbReference>
<dbReference type="GO" id="GO:0006508">
    <property type="term" value="P:proteolysis"/>
    <property type="evidence" value="ECO:0007669"/>
    <property type="project" value="UniProtKB-KW"/>
</dbReference>
<dbReference type="PANTHER" id="PTHR42987">
    <property type="entry name" value="PEPTIDASE S49"/>
    <property type="match status" value="1"/>
</dbReference>
<gene>
    <name evidence="7" type="ORF">Q4521_04375</name>
</gene>
<keyword evidence="3 7" id="KW-0378">Hydrolase</keyword>
<dbReference type="CDD" id="cd07023">
    <property type="entry name" value="S49_Sppa_N_C"/>
    <property type="match status" value="1"/>
</dbReference>
<comment type="caution">
    <text evidence="7">The sequence shown here is derived from an EMBL/GenBank/DDBJ whole genome shotgun (WGS) entry which is preliminary data.</text>
</comment>
<dbReference type="PANTHER" id="PTHR42987:SF8">
    <property type="entry name" value="PROTEINASE"/>
    <property type="match status" value="1"/>
</dbReference>
<dbReference type="GO" id="GO:0008236">
    <property type="term" value="F:serine-type peptidase activity"/>
    <property type="evidence" value="ECO:0007669"/>
    <property type="project" value="UniProtKB-KW"/>
</dbReference>
<protein>
    <submittedName>
        <fullName evidence="7">S49 family peptidase</fullName>
        <ecNumber evidence="7">3.4.21.-</ecNumber>
    </submittedName>
</protein>
<evidence type="ECO:0000256" key="3">
    <source>
        <dbReference type="ARBA" id="ARBA00022801"/>
    </source>
</evidence>
<dbReference type="EMBL" id="JAUOPB010000003">
    <property type="protein sequence ID" value="MDO6421702.1"/>
    <property type="molecule type" value="Genomic_DNA"/>
</dbReference>
<evidence type="ECO:0000313" key="7">
    <source>
        <dbReference type="EMBL" id="MDO6421702.1"/>
    </source>
</evidence>
<dbReference type="RefSeq" id="WP_303491308.1">
    <property type="nucleotide sequence ID" value="NZ_JAUOPB010000003.1"/>
</dbReference>
<dbReference type="AlphaFoldDB" id="A0AAW7X486"/>
<evidence type="ECO:0000256" key="2">
    <source>
        <dbReference type="ARBA" id="ARBA00022670"/>
    </source>
</evidence>
<accession>A0AAW7X486</accession>
<reference evidence="7" key="1">
    <citation type="submission" date="2023-07" db="EMBL/GenBank/DDBJ databases">
        <title>Genome content predicts the carbon catabolic preferences of heterotrophic bacteria.</title>
        <authorList>
            <person name="Gralka M."/>
        </authorList>
    </citation>
    <scope>NUCLEOTIDE SEQUENCE</scope>
    <source>
        <strain evidence="7">I3M17_2</strain>
    </source>
</reference>
<organism evidence="7 8">
    <name type="scientific">Saccharophagus degradans</name>
    <dbReference type="NCBI Taxonomy" id="86304"/>
    <lineage>
        <taxon>Bacteria</taxon>
        <taxon>Pseudomonadati</taxon>
        <taxon>Pseudomonadota</taxon>
        <taxon>Gammaproteobacteria</taxon>
        <taxon>Cellvibrionales</taxon>
        <taxon>Cellvibrionaceae</taxon>
        <taxon>Saccharophagus</taxon>
    </lineage>
</organism>
<keyword evidence="5" id="KW-0812">Transmembrane</keyword>
<evidence type="ECO:0000313" key="8">
    <source>
        <dbReference type="Proteomes" id="UP001169760"/>
    </source>
</evidence>
<dbReference type="Gene3D" id="6.20.330.10">
    <property type="match status" value="1"/>
</dbReference>
<dbReference type="Proteomes" id="UP001169760">
    <property type="component" value="Unassembled WGS sequence"/>
</dbReference>